<dbReference type="InterPro" id="IPR011009">
    <property type="entry name" value="Kinase-like_dom_sf"/>
</dbReference>
<keyword evidence="4" id="KW-0418">Kinase</keyword>
<evidence type="ECO:0000256" key="2">
    <source>
        <dbReference type="ARBA" id="ARBA00022679"/>
    </source>
</evidence>
<accession>A0A813JFS2</accession>
<dbReference type="GO" id="GO:0030332">
    <property type="term" value="F:cyclin binding"/>
    <property type="evidence" value="ECO:0007669"/>
    <property type="project" value="TreeGrafter"/>
</dbReference>
<dbReference type="GO" id="GO:0000307">
    <property type="term" value="C:cyclin-dependent protein kinase holoenzyme complex"/>
    <property type="evidence" value="ECO:0007669"/>
    <property type="project" value="TreeGrafter"/>
</dbReference>
<dbReference type="InterPro" id="IPR050108">
    <property type="entry name" value="CDK"/>
</dbReference>
<keyword evidence="3" id="KW-0547">Nucleotide-binding</keyword>
<dbReference type="InterPro" id="IPR000719">
    <property type="entry name" value="Prot_kinase_dom"/>
</dbReference>
<comment type="subunit">
    <text evidence="6">May form a complex composed of at least the catalytic subunit CRK2 and a cyclin.</text>
</comment>
<evidence type="ECO:0000256" key="7">
    <source>
        <dbReference type="ARBA" id="ARBA00039612"/>
    </source>
</evidence>
<dbReference type="Proteomes" id="UP000626109">
    <property type="component" value="Unassembled WGS sequence"/>
</dbReference>
<comment type="caution">
    <text evidence="12">The sequence shown here is derived from an EMBL/GenBank/DDBJ whole genome shotgun (WGS) entry which is preliminary data.</text>
</comment>
<dbReference type="GO" id="GO:0007165">
    <property type="term" value="P:signal transduction"/>
    <property type="evidence" value="ECO:0007669"/>
    <property type="project" value="TreeGrafter"/>
</dbReference>
<evidence type="ECO:0000256" key="10">
    <source>
        <dbReference type="SAM" id="MobiDB-lite"/>
    </source>
</evidence>
<organism evidence="12 13">
    <name type="scientific">Polarella glacialis</name>
    <name type="common">Dinoflagellate</name>
    <dbReference type="NCBI Taxonomy" id="89957"/>
    <lineage>
        <taxon>Eukaryota</taxon>
        <taxon>Sar</taxon>
        <taxon>Alveolata</taxon>
        <taxon>Dinophyceae</taxon>
        <taxon>Suessiales</taxon>
        <taxon>Suessiaceae</taxon>
        <taxon>Polarella</taxon>
    </lineage>
</organism>
<evidence type="ECO:0000256" key="9">
    <source>
        <dbReference type="ARBA" id="ARBA00042858"/>
    </source>
</evidence>
<dbReference type="GO" id="GO:0005737">
    <property type="term" value="C:cytoplasm"/>
    <property type="evidence" value="ECO:0007669"/>
    <property type="project" value="TreeGrafter"/>
</dbReference>
<dbReference type="SUPFAM" id="SSF56112">
    <property type="entry name" value="Protein kinase-like (PK-like)"/>
    <property type="match status" value="1"/>
</dbReference>
<dbReference type="PANTHER" id="PTHR24056:SF550">
    <property type="entry name" value="CHROMOSOME UNDETERMINED SCAFFOLD_44, WHOLE GENOME SHOTGUN SEQUENCE"/>
    <property type="match status" value="1"/>
</dbReference>
<feature type="region of interest" description="Disordered" evidence="10">
    <location>
        <begin position="30"/>
        <end position="61"/>
    </location>
</feature>
<keyword evidence="1" id="KW-0723">Serine/threonine-protein kinase</keyword>
<keyword evidence="5" id="KW-0067">ATP-binding</keyword>
<dbReference type="EMBL" id="CAJNNW010025160">
    <property type="protein sequence ID" value="CAE8675917.1"/>
    <property type="molecule type" value="Genomic_DNA"/>
</dbReference>
<dbReference type="Gene3D" id="3.30.200.20">
    <property type="entry name" value="Phosphorylase Kinase, domain 1"/>
    <property type="match status" value="1"/>
</dbReference>
<dbReference type="GO" id="GO:0000082">
    <property type="term" value="P:G1/S transition of mitotic cell cycle"/>
    <property type="evidence" value="ECO:0007669"/>
    <property type="project" value="TreeGrafter"/>
</dbReference>
<evidence type="ECO:0000259" key="11">
    <source>
        <dbReference type="PROSITE" id="PS50011"/>
    </source>
</evidence>
<dbReference type="GO" id="GO:0004693">
    <property type="term" value="F:cyclin-dependent protein serine/threonine kinase activity"/>
    <property type="evidence" value="ECO:0007669"/>
    <property type="project" value="TreeGrafter"/>
</dbReference>
<reference evidence="12" key="1">
    <citation type="submission" date="2021-02" db="EMBL/GenBank/DDBJ databases">
        <authorList>
            <person name="Dougan E. K."/>
            <person name="Rhodes N."/>
            <person name="Thang M."/>
            <person name="Chan C."/>
        </authorList>
    </citation>
    <scope>NUCLEOTIDE SEQUENCE</scope>
</reference>
<dbReference type="PROSITE" id="PS50011">
    <property type="entry name" value="PROTEIN_KINASE_DOM"/>
    <property type="match status" value="1"/>
</dbReference>
<keyword evidence="2" id="KW-0808">Transferase</keyword>
<dbReference type="Pfam" id="PF00069">
    <property type="entry name" value="Pkinase"/>
    <property type="match status" value="1"/>
</dbReference>
<evidence type="ECO:0000313" key="13">
    <source>
        <dbReference type="Proteomes" id="UP000626109"/>
    </source>
</evidence>
<name>A0A813JFS2_POLGL</name>
<evidence type="ECO:0000256" key="4">
    <source>
        <dbReference type="ARBA" id="ARBA00022777"/>
    </source>
</evidence>
<evidence type="ECO:0000256" key="8">
    <source>
        <dbReference type="ARBA" id="ARBA00041902"/>
    </source>
</evidence>
<dbReference type="GO" id="GO:0010468">
    <property type="term" value="P:regulation of gene expression"/>
    <property type="evidence" value="ECO:0007669"/>
    <property type="project" value="TreeGrafter"/>
</dbReference>
<dbReference type="AlphaFoldDB" id="A0A813JFS2"/>
<proteinExistence type="predicted"/>
<protein>
    <recommendedName>
        <fullName evidence="7">Cyclin-dependent kinase 2 homolog</fullName>
    </recommendedName>
    <alternativeName>
        <fullName evidence="8">Cell division control protein 2 homolog</fullName>
    </alternativeName>
    <alternativeName>
        <fullName evidence="9">cdc2-related kinase 2</fullName>
    </alternativeName>
</protein>
<gene>
    <name evidence="12" type="ORF">PGLA2088_LOCUS19612</name>
</gene>
<evidence type="ECO:0000256" key="3">
    <source>
        <dbReference type="ARBA" id="ARBA00022741"/>
    </source>
</evidence>
<dbReference type="Gene3D" id="1.10.510.10">
    <property type="entry name" value="Transferase(Phosphotransferase) domain 1"/>
    <property type="match status" value="1"/>
</dbReference>
<dbReference type="GO" id="GO:0005524">
    <property type="term" value="F:ATP binding"/>
    <property type="evidence" value="ECO:0007669"/>
    <property type="project" value="UniProtKB-KW"/>
</dbReference>
<evidence type="ECO:0000256" key="5">
    <source>
        <dbReference type="ARBA" id="ARBA00022840"/>
    </source>
</evidence>
<evidence type="ECO:0000256" key="1">
    <source>
        <dbReference type="ARBA" id="ARBA00022527"/>
    </source>
</evidence>
<dbReference type="FunFam" id="1.10.510.10:FF:000624">
    <property type="entry name" value="Mitogen-activated protein kinase"/>
    <property type="match status" value="1"/>
</dbReference>
<dbReference type="PANTHER" id="PTHR24056">
    <property type="entry name" value="CELL DIVISION PROTEIN KINASE"/>
    <property type="match status" value="1"/>
</dbReference>
<sequence length="491" mass="54583">MEAGTLSPRLDNLEAASLLVALVASRREAGLSDQEENAQGQGSQLPIPPNGLQSSPTSTSSSHCLAQLAGMQLMYEIGIPENIQGPILNVSQISGRAACETLHWLRKSPAKPRMVFVTVFNMLSGDMLFGPQQLPSSTKVVDLKRLVKQGSPLVSMNVQLVNGDQKLNNYDTLEDIQTEVVLGAVQTVCPLDLDEVSHRFDIRNSIGFGVNIAARRDSFPETELVVIKRSRYDHHDDRIGEQLLREIPLLQKLRHPNIITLHEVISEVSARSIDVCMVYELVDSDLYQYMRGHGHFADALALRSAARQLVQAVQFCHSQHVIHRDLKPQSVLVHIPSMTLKLGNFTLARVLYPRVAYMCTHEVVTLWYRPPEVLLGREDYGTSLDIWSLGCVLGQMATGFVLFPGESEIGTLFKIFQVLGTPSEELWPGVLELPDFSKKFPNFPRTELSAIRENATGLGSEGAELLSSCLRYVPEARPTADELLLHPFFRE</sequence>
<evidence type="ECO:0000313" key="12">
    <source>
        <dbReference type="EMBL" id="CAE8675917.1"/>
    </source>
</evidence>
<dbReference type="GO" id="GO:0005634">
    <property type="term" value="C:nucleus"/>
    <property type="evidence" value="ECO:0007669"/>
    <property type="project" value="TreeGrafter"/>
</dbReference>
<evidence type="ECO:0000256" key="6">
    <source>
        <dbReference type="ARBA" id="ARBA00038543"/>
    </source>
</evidence>
<dbReference type="GO" id="GO:0010389">
    <property type="term" value="P:regulation of G2/M transition of mitotic cell cycle"/>
    <property type="evidence" value="ECO:0007669"/>
    <property type="project" value="TreeGrafter"/>
</dbReference>
<feature type="domain" description="Protein kinase" evidence="11">
    <location>
        <begin position="200"/>
        <end position="489"/>
    </location>
</feature>